<feature type="domain" description="WKF" evidence="2">
    <location>
        <begin position="310"/>
        <end position="372"/>
    </location>
</feature>
<evidence type="ECO:0000313" key="4">
    <source>
        <dbReference type="Proteomes" id="UP000799440"/>
    </source>
</evidence>
<feature type="compositionally biased region" description="Low complexity" evidence="1">
    <location>
        <begin position="240"/>
        <end position="251"/>
    </location>
</feature>
<dbReference type="OrthoDB" id="10261563at2759"/>
<sequence>MESEGRPIPAWKRLGLTLKGSNQSGDTVALPTPQKSAAQPALAQSDGESGAKSHGAPESSNLGKRKHQIDEAEQSGQSRKKTRASGKHEEPTAAIATNEDYGNAAQETALEPAAKQQPKGDPNYRKKKTKAKGLRAAAEVEQKQSLLPSTELHEPSQPVTPKPSHKTSLRNQSIEASPPLTGRRKSVAFTPDTKTVDGHSASNLFKKWVAEQRGAQADFSQEEVSQFTPPPRSHPANGLPAPSSSSAAQQSGQVKEKKKKKKKQKAAPTESEAQAKPSDAPSTDTLAAVPNPATGTGQKGKKKDPNIYLSYLEQYYHHRDQWKFNKAKQNDVLDNALNVFRIPDENSEALLSYVKGLKGAGVVERLKTRCQDAIKELDEAEQKQMAGASDIDDRKQAKEEALQARLAKEKKRRRTEADVENLADHPDPEGYVRRLKRSRAVALLDALNLASPLPPPVQSIQTDTPAAITAPKRNVRKRKSRTEVSSDESSSNEDTSSDDSSDDSDSDSESSSSSSESDSDSEGSSSSDSSTPDNAESSSSDTSSDQASSAENSSDDSSDSASSDSSSESSSDSGDEADSE</sequence>
<accession>A0A6A6UZM5</accession>
<proteinExistence type="predicted"/>
<gene>
    <name evidence="3" type="ORF">M011DRAFT_461384</name>
</gene>
<keyword evidence="4" id="KW-1185">Reference proteome</keyword>
<dbReference type="AlphaFoldDB" id="A0A6A6UZM5"/>
<feature type="region of interest" description="Disordered" evidence="1">
    <location>
        <begin position="406"/>
        <end position="432"/>
    </location>
</feature>
<name>A0A6A6UZM5_9PLEO</name>
<feature type="compositionally biased region" description="Polar residues" evidence="1">
    <location>
        <begin position="218"/>
        <end position="227"/>
    </location>
</feature>
<organism evidence="3 4">
    <name type="scientific">Sporormia fimetaria CBS 119925</name>
    <dbReference type="NCBI Taxonomy" id="1340428"/>
    <lineage>
        <taxon>Eukaryota</taxon>
        <taxon>Fungi</taxon>
        <taxon>Dikarya</taxon>
        <taxon>Ascomycota</taxon>
        <taxon>Pezizomycotina</taxon>
        <taxon>Dothideomycetes</taxon>
        <taxon>Pleosporomycetidae</taxon>
        <taxon>Pleosporales</taxon>
        <taxon>Sporormiaceae</taxon>
        <taxon>Sporormia</taxon>
    </lineage>
</organism>
<feature type="region of interest" description="Disordered" evidence="1">
    <location>
        <begin position="450"/>
        <end position="580"/>
    </location>
</feature>
<dbReference type="Pfam" id="PF10180">
    <property type="entry name" value="WKF"/>
    <property type="match status" value="1"/>
</dbReference>
<protein>
    <recommendedName>
        <fullName evidence="2">WKF domain-containing protein</fullName>
    </recommendedName>
</protein>
<dbReference type="PANTHER" id="PTHR22306:SF2">
    <property type="entry name" value="CHROMOSOME 7 OPEN READING FRAME 50"/>
    <property type="match status" value="1"/>
</dbReference>
<evidence type="ECO:0000256" key="1">
    <source>
        <dbReference type="SAM" id="MobiDB-lite"/>
    </source>
</evidence>
<feature type="compositionally biased region" description="Basic and acidic residues" evidence="1">
    <location>
        <begin position="422"/>
        <end position="432"/>
    </location>
</feature>
<dbReference type="Proteomes" id="UP000799440">
    <property type="component" value="Unassembled WGS sequence"/>
</dbReference>
<reference evidence="3" key="1">
    <citation type="journal article" date="2020" name="Stud. Mycol.">
        <title>101 Dothideomycetes genomes: a test case for predicting lifestyles and emergence of pathogens.</title>
        <authorList>
            <person name="Haridas S."/>
            <person name="Albert R."/>
            <person name="Binder M."/>
            <person name="Bloem J."/>
            <person name="Labutti K."/>
            <person name="Salamov A."/>
            <person name="Andreopoulos B."/>
            <person name="Baker S."/>
            <person name="Barry K."/>
            <person name="Bills G."/>
            <person name="Bluhm B."/>
            <person name="Cannon C."/>
            <person name="Castanera R."/>
            <person name="Culley D."/>
            <person name="Daum C."/>
            <person name="Ezra D."/>
            <person name="Gonzalez J."/>
            <person name="Henrissat B."/>
            <person name="Kuo A."/>
            <person name="Liang C."/>
            <person name="Lipzen A."/>
            <person name="Lutzoni F."/>
            <person name="Magnuson J."/>
            <person name="Mondo S."/>
            <person name="Nolan M."/>
            <person name="Ohm R."/>
            <person name="Pangilinan J."/>
            <person name="Park H.-J."/>
            <person name="Ramirez L."/>
            <person name="Alfaro M."/>
            <person name="Sun H."/>
            <person name="Tritt A."/>
            <person name="Yoshinaga Y."/>
            <person name="Zwiers L.-H."/>
            <person name="Turgeon B."/>
            <person name="Goodwin S."/>
            <person name="Spatafora J."/>
            <person name="Crous P."/>
            <person name="Grigoriev I."/>
        </authorList>
    </citation>
    <scope>NUCLEOTIDE SEQUENCE</scope>
    <source>
        <strain evidence="3">CBS 119925</strain>
    </source>
</reference>
<evidence type="ECO:0000313" key="3">
    <source>
        <dbReference type="EMBL" id="KAF2743722.1"/>
    </source>
</evidence>
<dbReference type="InterPro" id="IPR019327">
    <property type="entry name" value="WKF"/>
</dbReference>
<evidence type="ECO:0000259" key="2">
    <source>
        <dbReference type="Pfam" id="PF10180"/>
    </source>
</evidence>
<feature type="region of interest" description="Disordered" evidence="1">
    <location>
        <begin position="1"/>
        <end position="202"/>
    </location>
</feature>
<feature type="compositionally biased region" description="Acidic residues" evidence="1">
    <location>
        <begin position="495"/>
        <end position="508"/>
    </location>
</feature>
<feature type="compositionally biased region" description="Low complexity" evidence="1">
    <location>
        <begin position="509"/>
        <end position="552"/>
    </location>
</feature>
<feature type="region of interest" description="Disordered" evidence="1">
    <location>
        <begin position="214"/>
        <end position="304"/>
    </location>
</feature>
<feature type="compositionally biased region" description="Low complexity" evidence="1">
    <location>
        <begin position="559"/>
        <end position="572"/>
    </location>
</feature>
<feature type="compositionally biased region" description="Basic residues" evidence="1">
    <location>
        <begin position="256"/>
        <end position="265"/>
    </location>
</feature>
<dbReference type="PANTHER" id="PTHR22306">
    <property type="entry name" value="CHROMOSOME 7 OPEN READING FRAME 50"/>
    <property type="match status" value="1"/>
</dbReference>
<dbReference type="EMBL" id="MU006594">
    <property type="protein sequence ID" value="KAF2743722.1"/>
    <property type="molecule type" value="Genomic_DNA"/>
</dbReference>